<sequence length="115" mass="12424">MSAGQQVPANVSVATVGNRAGSITVRATDQGLPLEIRIDQRELRYGGTQLAAAILEVCTRSTREAQVRRRADLTEQGVPAEVLDKLGLPTRNELAAVQQAEAEEEAAPTSWMRQL</sequence>
<dbReference type="EMBL" id="JBHTCS010000009">
    <property type="protein sequence ID" value="MFC7447629.1"/>
    <property type="molecule type" value="Genomic_DNA"/>
</dbReference>
<evidence type="ECO:0008006" key="3">
    <source>
        <dbReference type="Google" id="ProtNLM"/>
    </source>
</evidence>
<reference evidence="2" key="1">
    <citation type="journal article" date="2019" name="Int. J. Syst. Evol. Microbiol.">
        <title>The Global Catalogue of Microorganisms (GCM) 10K type strain sequencing project: providing services to taxonomists for standard genome sequencing and annotation.</title>
        <authorList>
            <consortium name="The Broad Institute Genomics Platform"/>
            <consortium name="The Broad Institute Genome Sequencing Center for Infectious Disease"/>
            <person name="Wu L."/>
            <person name="Ma J."/>
        </authorList>
    </citation>
    <scope>NUCLEOTIDE SEQUENCE [LARGE SCALE GENOMIC DNA]</scope>
    <source>
        <strain evidence="2">ICMP 19430</strain>
    </source>
</reference>
<comment type="caution">
    <text evidence="1">The sequence shown here is derived from an EMBL/GenBank/DDBJ whole genome shotgun (WGS) entry which is preliminary data.</text>
</comment>
<protein>
    <recommendedName>
        <fullName evidence="3">YbaB/EbfC DNA-binding family protein</fullName>
    </recommendedName>
</protein>
<evidence type="ECO:0000313" key="2">
    <source>
        <dbReference type="Proteomes" id="UP001596484"/>
    </source>
</evidence>
<dbReference type="Proteomes" id="UP001596484">
    <property type="component" value="Unassembled WGS sequence"/>
</dbReference>
<accession>A0ABW2RVU2</accession>
<organism evidence="1 2">
    <name type="scientific">Rhodococcus daqingensis</name>
    <dbReference type="NCBI Taxonomy" id="2479363"/>
    <lineage>
        <taxon>Bacteria</taxon>
        <taxon>Bacillati</taxon>
        <taxon>Actinomycetota</taxon>
        <taxon>Actinomycetes</taxon>
        <taxon>Mycobacteriales</taxon>
        <taxon>Nocardiaceae</taxon>
        <taxon>Rhodococcus</taxon>
    </lineage>
</organism>
<gene>
    <name evidence="1" type="ORF">ACFQS9_06980</name>
</gene>
<evidence type="ECO:0000313" key="1">
    <source>
        <dbReference type="EMBL" id="MFC7447629.1"/>
    </source>
</evidence>
<dbReference type="RefSeq" id="WP_378402847.1">
    <property type="nucleotide sequence ID" value="NZ_JBHTCS010000009.1"/>
</dbReference>
<keyword evidence="2" id="KW-1185">Reference proteome</keyword>
<name>A0ABW2RVU2_9NOCA</name>
<proteinExistence type="predicted"/>